<name>A0AAD7P0J4_9AGAR</name>
<dbReference type="Proteomes" id="UP001215280">
    <property type="component" value="Unassembled WGS sequence"/>
</dbReference>
<dbReference type="AlphaFoldDB" id="A0AAD7P0J4"/>
<comment type="caution">
    <text evidence="1">The sequence shown here is derived from an EMBL/GenBank/DDBJ whole genome shotgun (WGS) entry which is preliminary data.</text>
</comment>
<accession>A0AAD7P0J4</accession>
<sequence>MRLASSTSILKSTWRFFRGRWSSSWIRNPPLSAPRQVPTPLLFVSAKVWDADSYNGVSALITALSAKGFACLHCDLSTAPQLHLNSTEIMSHFVSTLKSLGADSGILAFPPVIFARSSAAIIAQAYISSNPATALVLTGNIPAVNADVPENLLPTPLEEFNFEPKFPIALVTTPHEMERLRKTNRLAQDPTVDLLTTEDLASQDAFLKIEGWLDDLGI</sequence>
<keyword evidence="2" id="KW-1185">Reference proteome</keyword>
<protein>
    <submittedName>
        <fullName evidence="1">Uncharacterized protein</fullName>
    </submittedName>
</protein>
<proteinExistence type="predicted"/>
<dbReference type="EMBL" id="JARJLG010000002">
    <property type="protein sequence ID" value="KAJ7783440.1"/>
    <property type="molecule type" value="Genomic_DNA"/>
</dbReference>
<evidence type="ECO:0000313" key="1">
    <source>
        <dbReference type="EMBL" id="KAJ7783440.1"/>
    </source>
</evidence>
<organism evidence="1 2">
    <name type="scientific">Mycena maculata</name>
    <dbReference type="NCBI Taxonomy" id="230809"/>
    <lineage>
        <taxon>Eukaryota</taxon>
        <taxon>Fungi</taxon>
        <taxon>Dikarya</taxon>
        <taxon>Basidiomycota</taxon>
        <taxon>Agaricomycotina</taxon>
        <taxon>Agaricomycetes</taxon>
        <taxon>Agaricomycetidae</taxon>
        <taxon>Agaricales</taxon>
        <taxon>Marasmiineae</taxon>
        <taxon>Mycenaceae</taxon>
        <taxon>Mycena</taxon>
    </lineage>
</organism>
<reference evidence="1" key="1">
    <citation type="submission" date="2023-03" db="EMBL/GenBank/DDBJ databases">
        <title>Massive genome expansion in bonnet fungi (Mycena s.s.) driven by repeated elements and novel gene families across ecological guilds.</title>
        <authorList>
            <consortium name="Lawrence Berkeley National Laboratory"/>
            <person name="Harder C.B."/>
            <person name="Miyauchi S."/>
            <person name="Viragh M."/>
            <person name="Kuo A."/>
            <person name="Thoen E."/>
            <person name="Andreopoulos B."/>
            <person name="Lu D."/>
            <person name="Skrede I."/>
            <person name="Drula E."/>
            <person name="Henrissat B."/>
            <person name="Morin E."/>
            <person name="Kohler A."/>
            <person name="Barry K."/>
            <person name="LaButti K."/>
            <person name="Morin E."/>
            <person name="Salamov A."/>
            <person name="Lipzen A."/>
            <person name="Mereny Z."/>
            <person name="Hegedus B."/>
            <person name="Baldrian P."/>
            <person name="Stursova M."/>
            <person name="Weitz H."/>
            <person name="Taylor A."/>
            <person name="Grigoriev I.V."/>
            <person name="Nagy L.G."/>
            <person name="Martin F."/>
            <person name="Kauserud H."/>
        </authorList>
    </citation>
    <scope>NUCLEOTIDE SEQUENCE</scope>
    <source>
        <strain evidence="1">CBHHK188m</strain>
    </source>
</reference>
<evidence type="ECO:0000313" key="2">
    <source>
        <dbReference type="Proteomes" id="UP001215280"/>
    </source>
</evidence>
<gene>
    <name evidence="1" type="ORF">DFH07DRAFT_787728</name>
</gene>